<dbReference type="PANTHER" id="PTHR33048:SF47">
    <property type="entry name" value="INTEGRAL MEMBRANE PROTEIN-RELATED"/>
    <property type="match status" value="1"/>
</dbReference>
<dbReference type="OrthoDB" id="5398388at2759"/>
<feature type="domain" description="Rhodopsin" evidence="9">
    <location>
        <begin position="185"/>
        <end position="357"/>
    </location>
</feature>
<accession>A0A5N6KW42</accession>
<dbReference type="PANTHER" id="PTHR33048">
    <property type="entry name" value="PTH11-LIKE INTEGRAL MEMBRANE PROTEIN (AFU_ORTHOLOGUE AFUA_5G11245)"/>
    <property type="match status" value="1"/>
</dbReference>
<feature type="compositionally biased region" description="Basic and acidic residues" evidence="6">
    <location>
        <begin position="461"/>
        <end position="475"/>
    </location>
</feature>
<protein>
    <recommendedName>
        <fullName evidence="9">Rhodopsin domain-containing protein</fullName>
    </recommendedName>
</protein>
<evidence type="ECO:0000256" key="8">
    <source>
        <dbReference type="SAM" id="SignalP"/>
    </source>
</evidence>
<proteinExistence type="inferred from homology"/>
<comment type="subcellular location">
    <subcellularLocation>
        <location evidence="1">Membrane</location>
        <topology evidence="1">Multi-pass membrane protein</topology>
    </subcellularLocation>
</comment>
<feature type="chain" id="PRO_5024284589" description="Rhodopsin domain-containing protein" evidence="8">
    <location>
        <begin position="20"/>
        <end position="475"/>
    </location>
</feature>
<dbReference type="InterPro" id="IPR049326">
    <property type="entry name" value="Rhodopsin_dom_fungi"/>
</dbReference>
<evidence type="ECO:0000256" key="3">
    <source>
        <dbReference type="ARBA" id="ARBA00022989"/>
    </source>
</evidence>
<dbReference type="Proteomes" id="UP000327013">
    <property type="component" value="Unassembled WGS sequence"/>
</dbReference>
<dbReference type="GO" id="GO:0016020">
    <property type="term" value="C:membrane"/>
    <property type="evidence" value="ECO:0007669"/>
    <property type="project" value="UniProtKB-SubCell"/>
</dbReference>
<dbReference type="AlphaFoldDB" id="A0A5N6KW42"/>
<feature type="signal peptide" evidence="8">
    <location>
        <begin position="1"/>
        <end position="19"/>
    </location>
</feature>
<feature type="transmembrane region" description="Helical" evidence="7">
    <location>
        <begin position="331"/>
        <end position="353"/>
    </location>
</feature>
<feature type="region of interest" description="Disordered" evidence="6">
    <location>
        <begin position="456"/>
        <end position="475"/>
    </location>
</feature>
<reference evidence="10 11" key="1">
    <citation type="submission" date="2019-06" db="EMBL/GenBank/DDBJ databases">
        <title>A chromosomal-level reference genome of Carpinus fangiana (Coryloideae, Betulaceae).</title>
        <authorList>
            <person name="Yang X."/>
            <person name="Wang Z."/>
            <person name="Zhang L."/>
            <person name="Hao G."/>
            <person name="Liu J."/>
            <person name="Yang Y."/>
        </authorList>
    </citation>
    <scope>NUCLEOTIDE SEQUENCE [LARGE SCALE GENOMIC DNA]</scope>
    <source>
        <strain evidence="10">Cfa_2016G</strain>
        <tissue evidence="10">Leaf</tissue>
    </source>
</reference>
<comment type="similarity">
    <text evidence="5">Belongs to the SAT4 family.</text>
</comment>
<evidence type="ECO:0000256" key="5">
    <source>
        <dbReference type="ARBA" id="ARBA00038359"/>
    </source>
</evidence>
<evidence type="ECO:0000256" key="6">
    <source>
        <dbReference type="SAM" id="MobiDB-lite"/>
    </source>
</evidence>
<evidence type="ECO:0000313" key="11">
    <source>
        <dbReference type="Proteomes" id="UP000327013"/>
    </source>
</evidence>
<feature type="transmembrane region" description="Helical" evidence="7">
    <location>
        <begin position="252"/>
        <end position="276"/>
    </location>
</feature>
<evidence type="ECO:0000256" key="2">
    <source>
        <dbReference type="ARBA" id="ARBA00022692"/>
    </source>
</evidence>
<feature type="region of interest" description="Disordered" evidence="6">
    <location>
        <begin position="413"/>
        <end position="444"/>
    </location>
</feature>
<feature type="transmembrane region" description="Helical" evidence="7">
    <location>
        <begin position="296"/>
        <end position="319"/>
    </location>
</feature>
<dbReference type="Pfam" id="PF20684">
    <property type="entry name" value="Fung_rhodopsin"/>
    <property type="match status" value="1"/>
</dbReference>
<organism evidence="10 11">
    <name type="scientific">Carpinus fangiana</name>
    <dbReference type="NCBI Taxonomy" id="176857"/>
    <lineage>
        <taxon>Eukaryota</taxon>
        <taxon>Viridiplantae</taxon>
        <taxon>Streptophyta</taxon>
        <taxon>Embryophyta</taxon>
        <taxon>Tracheophyta</taxon>
        <taxon>Spermatophyta</taxon>
        <taxon>Magnoliopsida</taxon>
        <taxon>eudicotyledons</taxon>
        <taxon>Gunneridae</taxon>
        <taxon>Pentapetalae</taxon>
        <taxon>rosids</taxon>
        <taxon>fabids</taxon>
        <taxon>Fagales</taxon>
        <taxon>Betulaceae</taxon>
        <taxon>Carpinus</taxon>
    </lineage>
</organism>
<gene>
    <name evidence="10" type="ORF">FH972_023629</name>
</gene>
<evidence type="ECO:0000256" key="4">
    <source>
        <dbReference type="ARBA" id="ARBA00023136"/>
    </source>
</evidence>
<keyword evidence="11" id="KW-1185">Reference proteome</keyword>
<dbReference type="EMBL" id="VIBQ01000014">
    <property type="protein sequence ID" value="KAB8349606.1"/>
    <property type="molecule type" value="Genomic_DNA"/>
</dbReference>
<keyword evidence="2 7" id="KW-0812">Transmembrane</keyword>
<keyword evidence="8" id="KW-0732">Signal</keyword>
<feature type="transmembrane region" description="Helical" evidence="7">
    <location>
        <begin position="183"/>
        <end position="202"/>
    </location>
</feature>
<keyword evidence="3 7" id="KW-1133">Transmembrane helix</keyword>
<name>A0A5N6KW42_9ROSI</name>
<comment type="caution">
    <text evidence="10">The sequence shown here is derived from an EMBL/GenBank/DDBJ whole genome shotgun (WGS) entry which is preliminary data.</text>
</comment>
<evidence type="ECO:0000256" key="1">
    <source>
        <dbReference type="ARBA" id="ARBA00004141"/>
    </source>
</evidence>
<evidence type="ECO:0000259" key="9">
    <source>
        <dbReference type="Pfam" id="PF20684"/>
    </source>
</evidence>
<feature type="compositionally biased region" description="Polar residues" evidence="6">
    <location>
        <begin position="417"/>
        <end position="426"/>
    </location>
</feature>
<dbReference type="InterPro" id="IPR052337">
    <property type="entry name" value="SAT4-like"/>
</dbReference>
<sequence length="475" mass="52649">MIAYVVSMVLLAQILFVAASPFPASKRNPIYSSCTTNVYRQDRILAAPRAEATAPDLEDDMIAWPDYRKRGIEAAENDEKGSWLNFGKREEASDDDDEMVAWPDYRLWLALRPLIRLDPCPFKGSAVSHSNEPWYACLHSSARSTTLPLARSHRLSARDKAVHLPLMADTQNLDHLHYGYSKANLAVAIVFGLCVMAAWASVHGGLGVPQDSLSPDETWAQELISTPAIGLIKISVCLFYKRIFSTRKFKTMANIMIAAAVAWTIAFTSTLAFNLIPFPLEWALTPNRPHNLNFAAMLIAMGSTDLLLDLIILSMPIPVIKNLHMPTHKKIMIGGMFGLGGFCIISSTIRLTYIIKFIFVYGTDDAFSVCACLPSYGPFFRMSFDKNPFFASIKSFASKLSLLTRTGRLSSRDPATYKSNNESTHASCPDDDEHPIQKSPMAALPPIMVQTDITVSSNVGESKDELTQEPLEWGK</sequence>
<feature type="transmembrane region" description="Helical" evidence="7">
    <location>
        <begin position="222"/>
        <end position="240"/>
    </location>
</feature>
<keyword evidence="4 7" id="KW-0472">Membrane</keyword>
<evidence type="ECO:0000256" key="7">
    <source>
        <dbReference type="SAM" id="Phobius"/>
    </source>
</evidence>
<evidence type="ECO:0000313" key="10">
    <source>
        <dbReference type="EMBL" id="KAB8349606.1"/>
    </source>
</evidence>